<accession>A0A4Y2BSK8</accession>
<sequence length="90" mass="9873">MGHGGLILWPTQSPDLLCLDFCIWSHMKAMVHETPAGSEEDLVSRTSVATGDVPDIPGIFDIPYSANVKSVSELLVKHSNTFYSICRLLI</sequence>
<dbReference type="GO" id="GO:0003676">
    <property type="term" value="F:nucleic acid binding"/>
    <property type="evidence" value="ECO:0007669"/>
    <property type="project" value="InterPro"/>
</dbReference>
<dbReference type="Proteomes" id="UP000499080">
    <property type="component" value="Unassembled WGS sequence"/>
</dbReference>
<keyword evidence="2" id="KW-1185">Reference proteome</keyword>
<evidence type="ECO:0000313" key="1">
    <source>
        <dbReference type="EMBL" id="GBL94669.1"/>
    </source>
</evidence>
<proteinExistence type="predicted"/>
<dbReference type="OrthoDB" id="6764275at2759"/>
<evidence type="ECO:0000313" key="2">
    <source>
        <dbReference type="Proteomes" id="UP000499080"/>
    </source>
</evidence>
<dbReference type="InterPro" id="IPR036397">
    <property type="entry name" value="RNaseH_sf"/>
</dbReference>
<protein>
    <submittedName>
        <fullName evidence="1">Uncharacterized protein</fullName>
    </submittedName>
</protein>
<comment type="caution">
    <text evidence="1">The sequence shown here is derived from an EMBL/GenBank/DDBJ whole genome shotgun (WGS) entry which is preliminary data.</text>
</comment>
<gene>
    <name evidence="1" type="ORF">AVEN_83984_1</name>
</gene>
<dbReference type="Gene3D" id="3.30.420.10">
    <property type="entry name" value="Ribonuclease H-like superfamily/Ribonuclease H"/>
    <property type="match status" value="1"/>
</dbReference>
<organism evidence="1 2">
    <name type="scientific">Araneus ventricosus</name>
    <name type="common">Orbweaver spider</name>
    <name type="synonym">Epeira ventricosa</name>
    <dbReference type="NCBI Taxonomy" id="182803"/>
    <lineage>
        <taxon>Eukaryota</taxon>
        <taxon>Metazoa</taxon>
        <taxon>Ecdysozoa</taxon>
        <taxon>Arthropoda</taxon>
        <taxon>Chelicerata</taxon>
        <taxon>Arachnida</taxon>
        <taxon>Araneae</taxon>
        <taxon>Araneomorphae</taxon>
        <taxon>Entelegynae</taxon>
        <taxon>Araneoidea</taxon>
        <taxon>Araneidae</taxon>
        <taxon>Araneus</taxon>
    </lineage>
</organism>
<dbReference type="AlphaFoldDB" id="A0A4Y2BSK8"/>
<dbReference type="EMBL" id="BGPR01000104">
    <property type="protein sequence ID" value="GBL94669.1"/>
    <property type="molecule type" value="Genomic_DNA"/>
</dbReference>
<reference evidence="1 2" key="1">
    <citation type="journal article" date="2019" name="Sci. Rep.">
        <title>Orb-weaving spider Araneus ventricosus genome elucidates the spidroin gene catalogue.</title>
        <authorList>
            <person name="Kono N."/>
            <person name="Nakamura H."/>
            <person name="Ohtoshi R."/>
            <person name="Moran D.A.P."/>
            <person name="Shinohara A."/>
            <person name="Yoshida Y."/>
            <person name="Fujiwara M."/>
            <person name="Mori M."/>
            <person name="Tomita M."/>
            <person name="Arakawa K."/>
        </authorList>
    </citation>
    <scope>NUCLEOTIDE SEQUENCE [LARGE SCALE GENOMIC DNA]</scope>
</reference>
<name>A0A4Y2BSK8_ARAVE</name>